<keyword evidence="2 5" id="KW-0963">Cytoplasm</keyword>
<name>A0A8D9DWI5_9HEMI</name>
<dbReference type="EMBL" id="HBUF01053653">
    <property type="protein sequence ID" value="CAG6622923.1"/>
    <property type="molecule type" value="Transcribed_RNA"/>
</dbReference>
<organism evidence="8">
    <name type="scientific">Cacopsylla melanoneura</name>
    <dbReference type="NCBI Taxonomy" id="428564"/>
    <lineage>
        <taxon>Eukaryota</taxon>
        <taxon>Metazoa</taxon>
        <taxon>Ecdysozoa</taxon>
        <taxon>Arthropoda</taxon>
        <taxon>Hexapoda</taxon>
        <taxon>Insecta</taxon>
        <taxon>Pterygota</taxon>
        <taxon>Neoptera</taxon>
        <taxon>Paraneoptera</taxon>
        <taxon>Hemiptera</taxon>
        <taxon>Sternorrhyncha</taxon>
        <taxon>Psylloidea</taxon>
        <taxon>Psyllidae</taxon>
        <taxon>Psyllinae</taxon>
        <taxon>Cacopsylla</taxon>
    </lineage>
</organism>
<dbReference type="EMBL" id="HBUF01385141">
    <property type="protein sequence ID" value="CAG6731862.1"/>
    <property type="molecule type" value="Transcribed_RNA"/>
</dbReference>
<accession>A0A8D9DWI5</accession>
<dbReference type="Pfam" id="PF04130">
    <property type="entry name" value="GCP_C_terminal"/>
    <property type="match status" value="1"/>
</dbReference>
<feature type="domain" description="Gamma tubulin complex component C-terminal" evidence="6">
    <location>
        <begin position="659"/>
        <end position="878"/>
    </location>
</feature>
<protein>
    <recommendedName>
        <fullName evidence="5">Gamma-tubulin complex component</fullName>
    </recommendedName>
</protein>
<dbReference type="CDD" id="cd22572">
    <property type="entry name" value="GCP5_NTD"/>
    <property type="match status" value="1"/>
</dbReference>
<dbReference type="InterPro" id="IPR007259">
    <property type="entry name" value="GCP"/>
</dbReference>
<sequence length="910" mass="106139">MSVIQKEKKFKPYVKYLIGHLLDLEEEDEDFVQCVEFSMSNLLYHHFMCVDRFKVNSCLNGLVEKFKYHGFINKSKHLQVSKEKFMDLDVVKNHHQYDVGWSILSLLSLLAENPTGCLSDSFVQEEAHLPDTSFSISTLQSQDNSVDWKTILREGYERFELPCDESEDEWTEEEDQTVSRLSDSESFDLVTVVSKYQDDALLSASNAQQVTISQMLSLVDNSETPMSVRFDGSDKQFFSKLMRRKAQSVEWLKSHRQHAWWNNGNLREMPLSTMEDANLAIIWEKFTRFEEKLNIVSDHKLLREFLWFSLVSSPNAVICRPYYSISSVRPDTLNKFLSTGLDTLRLYREMISFRSQLCNVLCAHTLRVYACALAKILPPLAESFVHTERLLRSDHKVTLLELWMDNEAEFMNVRYIYYNVHARVTTAWNQTPHYMQAHNLIQVLLHEIQEASNSSRISMITSLLVRCLSVYFESVDVLLSEGRLYDPCNEFFLISTMDNEIVHRPQLSSSVESNEFLTSFYEETASCANDFILVDKLNKLIELESCIENKGTMYAEFVQILNKKFRASDSQDQDNEQNTRFQLDTHYAVDTTLRSTILHLVRTRKHIVSCFIKRQLLQSYNLFLHFTVLCRVLLIDTEYPYLTVYKYILHSMESELGWRNEFHLTHLLEECLDSEFPHFSSHFSISLEDREVTSPHTLEFIDLITINFKIELPVDLVLTSDCMIKYNMIFRFILKIKWALSLVQNLHFKDISTRSTPVKQKLYLLHHSLLHVLCTLQSHHMCLLLQIFSVDLHKEMLSVSSVESLIQAHERHLTTALFHCLLLPKQSPLQQGLIKILCLSEILKLLWSSESQCTLNSLNQLELKYMKAVWNFTELLQRSIPSSSHQVYNSIFDLWSSMLISSPAHNVPED</sequence>
<proteinExistence type="inferred from homology"/>
<dbReference type="InterPro" id="IPR042241">
    <property type="entry name" value="GCP_C_sf"/>
</dbReference>
<reference evidence="8" key="1">
    <citation type="submission" date="2021-05" db="EMBL/GenBank/DDBJ databases">
        <authorList>
            <person name="Alioto T."/>
            <person name="Alioto T."/>
            <person name="Gomez Garrido J."/>
        </authorList>
    </citation>
    <scope>NUCLEOTIDE SEQUENCE</scope>
</reference>
<comment type="similarity">
    <text evidence="1 5">Belongs to the TUBGCP family.</text>
</comment>
<dbReference type="GO" id="GO:0005874">
    <property type="term" value="C:microtubule"/>
    <property type="evidence" value="ECO:0007669"/>
    <property type="project" value="UniProtKB-KW"/>
</dbReference>
<feature type="domain" description="Gamma tubulin complex component protein N-terminal" evidence="7">
    <location>
        <begin position="322"/>
        <end position="497"/>
    </location>
</feature>
<dbReference type="InterPro" id="IPR041470">
    <property type="entry name" value="GCP_N"/>
</dbReference>
<dbReference type="GO" id="GO:0043015">
    <property type="term" value="F:gamma-tubulin binding"/>
    <property type="evidence" value="ECO:0007669"/>
    <property type="project" value="InterPro"/>
</dbReference>
<dbReference type="Gene3D" id="1.20.120.1900">
    <property type="entry name" value="Gamma-tubulin complex, C-terminal domain"/>
    <property type="match status" value="1"/>
</dbReference>
<dbReference type="GO" id="GO:0051225">
    <property type="term" value="P:spindle assembly"/>
    <property type="evidence" value="ECO:0007669"/>
    <property type="project" value="TreeGrafter"/>
</dbReference>
<evidence type="ECO:0000313" key="8">
    <source>
        <dbReference type="EMBL" id="CAG6731862.1"/>
    </source>
</evidence>
<dbReference type="GO" id="GO:0031122">
    <property type="term" value="P:cytoplasmic microtubule organization"/>
    <property type="evidence" value="ECO:0007669"/>
    <property type="project" value="TreeGrafter"/>
</dbReference>
<dbReference type="GO" id="GO:0051321">
    <property type="term" value="P:meiotic cell cycle"/>
    <property type="evidence" value="ECO:0007669"/>
    <property type="project" value="TreeGrafter"/>
</dbReference>
<dbReference type="Pfam" id="PF17681">
    <property type="entry name" value="GCP_N_terminal"/>
    <property type="match status" value="1"/>
</dbReference>
<evidence type="ECO:0000256" key="5">
    <source>
        <dbReference type="RuleBase" id="RU363050"/>
    </source>
</evidence>
<evidence type="ECO:0000256" key="2">
    <source>
        <dbReference type="ARBA" id="ARBA00022490"/>
    </source>
</evidence>
<keyword evidence="4 5" id="KW-0206">Cytoskeleton</keyword>
<evidence type="ECO:0000256" key="1">
    <source>
        <dbReference type="ARBA" id="ARBA00010337"/>
    </source>
</evidence>
<dbReference type="PANTHER" id="PTHR19302">
    <property type="entry name" value="GAMMA TUBULIN COMPLEX PROTEIN"/>
    <property type="match status" value="1"/>
</dbReference>
<comment type="subcellular location">
    <subcellularLocation>
        <location evidence="5">Cytoplasm</location>
        <location evidence="5">Cytoskeleton</location>
        <location evidence="5">Microtubule organizing center</location>
    </subcellularLocation>
</comment>
<keyword evidence="3 5" id="KW-0493">Microtubule</keyword>
<dbReference type="GO" id="GO:0007020">
    <property type="term" value="P:microtubule nucleation"/>
    <property type="evidence" value="ECO:0007669"/>
    <property type="project" value="InterPro"/>
</dbReference>
<dbReference type="GO" id="GO:0000930">
    <property type="term" value="C:gamma-tubulin complex"/>
    <property type="evidence" value="ECO:0007669"/>
    <property type="project" value="TreeGrafter"/>
</dbReference>
<dbReference type="PANTHER" id="PTHR19302:SF33">
    <property type="entry name" value="GAMMA-TUBULIN COMPLEX COMPONENT 5"/>
    <property type="match status" value="1"/>
</dbReference>
<dbReference type="InterPro" id="IPR040457">
    <property type="entry name" value="GCP_C"/>
</dbReference>
<evidence type="ECO:0000259" key="6">
    <source>
        <dbReference type="Pfam" id="PF04130"/>
    </source>
</evidence>
<evidence type="ECO:0000256" key="4">
    <source>
        <dbReference type="ARBA" id="ARBA00023212"/>
    </source>
</evidence>
<dbReference type="InterPro" id="IPR059169">
    <property type="entry name" value="GCP5_N_ext"/>
</dbReference>
<dbReference type="GO" id="GO:0000278">
    <property type="term" value="P:mitotic cell cycle"/>
    <property type="evidence" value="ECO:0007669"/>
    <property type="project" value="TreeGrafter"/>
</dbReference>
<dbReference type="GO" id="GO:0000922">
    <property type="term" value="C:spindle pole"/>
    <property type="evidence" value="ECO:0007669"/>
    <property type="project" value="InterPro"/>
</dbReference>
<dbReference type="EMBL" id="HBUF01053651">
    <property type="protein sequence ID" value="CAG6622919.1"/>
    <property type="molecule type" value="Transcribed_RNA"/>
</dbReference>
<dbReference type="GO" id="GO:0051011">
    <property type="term" value="F:microtubule minus-end binding"/>
    <property type="evidence" value="ECO:0007669"/>
    <property type="project" value="TreeGrafter"/>
</dbReference>
<dbReference type="AlphaFoldDB" id="A0A8D9DWI5"/>
<evidence type="ECO:0000256" key="3">
    <source>
        <dbReference type="ARBA" id="ARBA00022701"/>
    </source>
</evidence>
<evidence type="ECO:0000259" key="7">
    <source>
        <dbReference type="Pfam" id="PF17681"/>
    </source>
</evidence>